<evidence type="ECO:0000259" key="1">
    <source>
        <dbReference type="Pfam" id="PF07238"/>
    </source>
</evidence>
<feature type="domain" description="PilZ" evidence="1">
    <location>
        <begin position="497"/>
        <end position="583"/>
    </location>
</feature>
<feature type="domain" description="PilZ" evidence="1">
    <location>
        <begin position="153"/>
        <end position="213"/>
    </location>
</feature>
<gene>
    <name evidence="2" type="ORF">WNY77_11290</name>
</gene>
<accession>A0ABU9SVR2</accession>
<name>A0ABU9SVR2_9ALTE</name>
<dbReference type="Pfam" id="PF07238">
    <property type="entry name" value="PilZ"/>
    <property type="match status" value="2"/>
</dbReference>
<dbReference type="Proteomes" id="UP001461163">
    <property type="component" value="Unassembled WGS sequence"/>
</dbReference>
<dbReference type="RefSeq" id="WP_342881745.1">
    <property type="nucleotide sequence ID" value="NZ_JBBMQS010000006.1"/>
</dbReference>
<protein>
    <submittedName>
        <fullName evidence="2">PilZ domain-containing protein</fullName>
    </submittedName>
</protein>
<comment type="caution">
    <text evidence="2">The sequence shown here is derived from an EMBL/GenBank/DDBJ whole genome shotgun (WGS) entry which is preliminary data.</text>
</comment>
<dbReference type="EMBL" id="JBBMQS010000006">
    <property type="protein sequence ID" value="MEM5497980.1"/>
    <property type="molecule type" value="Genomic_DNA"/>
</dbReference>
<proteinExistence type="predicted"/>
<dbReference type="Gene3D" id="2.40.10.220">
    <property type="entry name" value="predicted glycosyltransferase like domains"/>
    <property type="match status" value="2"/>
</dbReference>
<keyword evidence="3" id="KW-1185">Reference proteome</keyword>
<dbReference type="InterPro" id="IPR009875">
    <property type="entry name" value="PilZ_domain"/>
</dbReference>
<sequence length="840" mass="98222">MNQDLEQYHDIIEQLKPMIHEPEFSQILAQVAGSVPKQKRFLLKMELKRLARPCTRLIDLRGHVDGKCKLYEYENQEHYLDDMAIEVFERQVRSFGEYTVGVYEAVLNTENNYRVMHKKEQQASSQPKQPDNSTLPVSRGYLAPIMPFGEFAQRGEERMNYSMSVELFTENNKSMLATTVDLSLSGLKLKISKEHRFKAGDRLAVQFRGLEHEYMLDNRQGVQYVIESIDRNAQDQRLHLKRLFDTLMPSFDRFLERFIHGNKRRYKVNMDNTFDAIHKKTYEQYYIPNFTSIPVYIDSTDGVFKPRYALANDCNRQDIFYWNNEINDLKLGYLFSDERIRQCLTYPKGRQETYLYAFHHIKNEKVYFYSASHEELLANPNLHELFLSYGSRKVSWRVYKFQVQEVEPKQSHRPLSIADSISESVKRQNQPPTPRLMSRLRHLSHIALLTNVTDESNTLCFQKLPLNRAKLPSLKVFGHPRNRSPENIQVFRFKYANQRRESRFMLRSAVKLKVEDIIIEGHTEDISTHGIKLELKTFFHKATDSQVQLSFPQLQKVTRKYDLSKLSYQVRHISNERNVLHLSVLNDENSSATKAFFEELIKNNKNKLKAYRDEEDIPGIGEALRNIYANNVPNVAFFIRKEGTKFVPDATATWANQNRLTNLLSYQAPPGEFNLLPLFEGFNGPMNFVQHTLSHIKPHQRPVMSELFVAFDPNKNSASEAIKSCYIDQFANDDQRRQFIAQALEQGQFIALKIFLARTGRPDIDRLQSEINYVGVYAVHRAKQLEEKLWNINGVGDIVDITDLVMSRYTFDTQAIVNNYERQLHHPQKSIEIEQLLNAE</sequence>
<reference evidence="2 3" key="1">
    <citation type="submission" date="2024-03" db="EMBL/GenBank/DDBJ databases">
        <title>Community enrichment and isolation of bacterial strains for fucoidan degradation.</title>
        <authorList>
            <person name="Sichert A."/>
        </authorList>
    </citation>
    <scope>NUCLEOTIDE SEQUENCE [LARGE SCALE GENOMIC DNA]</scope>
    <source>
        <strain evidence="2 3">AS12</strain>
    </source>
</reference>
<organism evidence="2 3">
    <name type="scientific">Paraglaciecola mesophila</name>
    <dbReference type="NCBI Taxonomy" id="197222"/>
    <lineage>
        <taxon>Bacteria</taxon>
        <taxon>Pseudomonadati</taxon>
        <taxon>Pseudomonadota</taxon>
        <taxon>Gammaproteobacteria</taxon>
        <taxon>Alteromonadales</taxon>
        <taxon>Alteromonadaceae</taxon>
        <taxon>Paraglaciecola</taxon>
    </lineage>
</organism>
<evidence type="ECO:0000313" key="3">
    <source>
        <dbReference type="Proteomes" id="UP001461163"/>
    </source>
</evidence>
<dbReference type="SUPFAM" id="SSF141371">
    <property type="entry name" value="PilZ domain-like"/>
    <property type="match status" value="2"/>
</dbReference>
<evidence type="ECO:0000313" key="2">
    <source>
        <dbReference type="EMBL" id="MEM5497980.1"/>
    </source>
</evidence>